<organism evidence="1 2">
    <name type="scientific">Ideonella azotifigens</name>
    <dbReference type="NCBI Taxonomy" id="513160"/>
    <lineage>
        <taxon>Bacteria</taxon>
        <taxon>Pseudomonadati</taxon>
        <taxon>Pseudomonadota</taxon>
        <taxon>Betaproteobacteria</taxon>
        <taxon>Burkholderiales</taxon>
        <taxon>Sphaerotilaceae</taxon>
        <taxon>Ideonella</taxon>
    </lineage>
</organism>
<sequence length="65" mass="7198">MTKQRGQSDLGPARYVAHGRVDTLLGDDLSCDHKEMGSILLGVGSHRLLDKWITDPYIWITGSDT</sequence>
<keyword evidence="2" id="KW-1185">Reference proteome</keyword>
<evidence type="ECO:0000313" key="2">
    <source>
        <dbReference type="Proteomes" id="UP001500279"/>
    </source>
</evidence>
<comment type="caution">
    <text evidence="1">The sequence shown here is derived from an EMBL/GenBank/DDBJ whole genome shotgun (WGS) entry which is preliminary data.</text>
</comment>
<accession>A0ABN1K5J9</accession>
<protein>
    <submittedName>
        <fullName evidence="1">Uncharacterized protein</fullName>
    </submittedName>
</protein>
<dbReference type="EMBL" id="BAAAEW010000021">
    <property type="protein sequence ID" value="GAA0754948.1"/>
    <property type="molecule type" value="Genomic_DNA"/>
</dbReference>
<proteinExistence type="predicted"/>
<evidence type="ECO:0000313" key="1">
    <source>
        <dbReference type="EMBL" id="GAA0754948.1"/>
    </source>
</evidence>
<dbReference type="Proteomes" id="UP001500279">
    <property type="component" value="Unassembled WGS sequence"/>
</dbReference>
<gene>
    <name evidence="1" type="ORF">GCM10009107_31940</name>
</gene>
<reference evidence="1 2" key="1">
    <citation type="journal article" date="2019" name="Int. J. Syst. Evol. Microbiol.">
        <title>The Global Catalogue of Microorganisms (GCM) 10K type strain sequencing project: providing services to taxonomists for standard genome sequencing and annotation.</title>
        <authorList>
            <consortium name="The Broad Institute Genomics Platform"/>
            <consortium name="The Broad Institute Genome Sequencing Center for Infectious Disease"/>
            <person name="Wu L."/>
            <person name="Ma J."/>
        </authorList>
    </citation>
    <scope>NUCLEOTIDE SEQUENCE [LARGE SCALE GENOMIC DNA]</scope>
    <source>
        <strain evidence="1 2">JCM 15503</strain>
    </source>
</reference>
<name>A0ABN1K5J9_9BURK</name>